<evidence type="ECO:0000256" key="2">
    <source>
        <dbReference type="SAM" id="Phobius"/>
    </source>
</evidence>
<reference evidence="4" key="1">
    <citation type="submission" date="2023-10" db="EMBL/GenBank/DDBJ databases">
        <title>Chromosome-level genome of the transformable northern wattle, Acacia crassicarpa.</title>
        <authorList>
            <person name="Massaro I."/>
            <person name="Sinha N.R."/>
            <person name="Poethig S."/>
            <person name="Leichty A.R."/>
        </authorList>
    </citation>
    <scope>NUCLEOTIDE SEQUENCE</scope>
    <source>
        <strain evidence="4">Acra3RX</strain>
        <tissue evidence="4">Leaf</tissue>
    </source>
</reference>
<sequence length="128" mass="14120">MEVIDTRLCLVLSLLCSVHLLVQGSNGGEDTVHRSQFPEGFLFGTSTSSYQALFFFYSLLSNVSLSSLFLFTDVHLFTMKIEGAYLEDGKGLTNWDVFTHIPGKMVALHLPSNCLVVSHVGGLVYTQI</sequence>
<keyword evidence="3" id="KW-0732">Signal</keyword>
<comment type="caution">
    <text evidence="4">The sequence shown here is derived from an EMBL/GenBank/DDBJ whole genome shotgun (WGS) entry which is preliminary data.</text>
</comment>
<evidence type="ECO:0000313" key="4">
    <source>
        <dbReference type="EMBL" id="KAK4285969.1"/>
    </source>
</evidence>
<comment type="similarity">
    <text evidence="1">Belongs to the glycosyl hydrolase 1 family.</text>
</comment>
<keyword evidence="5" id="KW-1185">Reference proteome</keyword>
<dbReference type="InterPro" id="IPR017853">
    <property type="entry name" value="GH"/>
</dbReference>
<dbReference type="EMBL" id="JAWXYG010000001">
    <property type="protein sequence ID" value="KAK4285969.1"/>
    <property type="molecule type" value="Genomic_DNA"/>
</dbReference>
<gene>
    <name evidence="4" type="ORF">QN277_002591</name>
</gene>
<dbReference type="InterPro" id="IPR001360">
    <property type="entry name" value="Glyco_hydro_1"/>
</dbReference>
<evidence type="ECO:0000256" key="3">
    <source>
        <dbReference type="SAM" id="SignalP"/>
    </source>
</evidence>
<evidence type="ECO:0000256" key="1">
    <source>
        <dbReference type="ARBA" id="ARBA00010838"/>
    </source>
</evidence>
<keyword evidence="2" id="KW-1133">Transmembrane helix</keyword>
<organism evidence="4 5">
    <name type="scientific">Acacia crassicarpa</name>
    <name type="common">northern wattle</name>
    <dbReference type="NCBI Taxonomy" id="499986"/>
    <lineage>
        <taxon>Eukaryota</taxon>
        <taxon>Viridiplantae</taxon>
        <taxon>Streptophyta</taxon>
        <taxon>Embryophyta</taxon>
        <taxon>Tracheophyta</taxon>
        <taxon>Spermatophyta</taxon>
        <taxon>Magnoliopsida</taxon>
        <taxon>eudicotyledons</taxon>
        <taxon>Gunneridae</taxon>
        <taxon>Pentapetalae</taxon>
        <taxon>rosids</taxon>
        <taxon>fabids</taxon>
        <taxon>Fabales</taxon>
        <taxon>Fabaceae</taxon>
        <taxon>Caesalpinioideae</taxon>
        <taxon>mimosoid clade</taxon>
        <taxon>Acacieae</taxon>
        <taxon>Acacia</taxon>
    </lineage>
</organism>
<evidence type="ECO:0000313" key="5">
    <source>
        <dbReference type="Proteomes" id="UP001293593"/>
    </source>
</evidence>
<dbReference type="Gene3D" id="3.20.20.80">
    <property type="entry name" value="Glycosidases"/>
    <property type="match status" value="1"/>
</dbReference>
<protein>
    <recommendedName>
        <fullName evidence="6">Beta-glucosidase</fullName>
    </recommendedName>
</protein>
<dbReference type="GO" id="GO:0005975">
    <property type="term" value="P:carbohydrate metabolic process"/>
    <property type="evidence" value="ECO:0007669"/>
    <property type="project" value="InterPro"/>
</dbReference>
<dbReference type="GO" id="GO:0004553">
    <property type="term" value="F:hydrolase activity, hydrolyzing O-glycosyl compounds"/>
    <property type="evidence" value="ECO:0007669"/>
    <property type="project" value="InterPro"/>
</dbReference>
<feature type="chain" id="PRO_5042200582" description="Beta-glucosidase" evidence="3">
    <location>
        <begin position="25"/>
        <end position="128"/>
    </location>
</feature>
<feature type="signal peptide" evidence="3">
    <location>
        <begin position="1"/>
        <end position="24"/>
    </location>
</feature>
<keyword evidence="2" id="KW-0812">Transmembrane</keyword>
<evidence type="ECO:0008006" key="6">
    <source>
        <dbReference type="Google" id="ProtNLM"/>
    </source>
</evidence>
<feature type="transmembrane region" description="Helical" evidence="2">
    <location>
        <begin position="51"/>
        <end position="71"/>
    </location>
</feature>
<name>A0AAE1N9V9_9FABA</name>
<proteinExistence type="inferred from homology"/>
<accession>A0AAE1N9V9</accession>
<dbReference type="AlphaFoldDB" id="A0AAE1N9V9"/>
<dbReference type="Proteomes" id="UP001293593">
    <property type="component" value="Unassembled WGS sequence"/>
</dbReference>
<dbReference type="Pfam" id="PF00232">
    <property type="entry name" value="Glyco_hydro_1"/>
    <property type="match status" value="1"/>
</dbReference>
<keyword evidence="2" id="KW-0472">Membrane</keyword>
<dbReference type="SUPFAM" id="SSF51445">
    <property type="entry name" value="(Trans)glycosidases"/>
    <property type="match status" value="1"/>
</dbReference>